<dbReference type="InterPro" id="IPR004771">
    <property type="entry name" value="K/H_exchanger"/>
</dbReference>
<keyword evidence="8 12" id="KW-1133">Transmembrane helix</keyword>
<dbReference type="EMBL" id="JAXCLA010000010">
    <property type="protein sequence ID" value="MDY0748329.1"/>
    <property type="molecule type" value="Genomic_DNA"/>
</dbReference>
<dbReference type="Proteomes" id="UP001285263">
    <property type="component" value="Unassembled WGS sequence"/>
</dbReference>
<feature type="transmembrane region" description="Helical" evidence="12">
    <location>
        <begin position="149"/>
        <end position="170"/>
    </location>
</feature>
<evidence type="ECO:0000256" key="11">
    <source>
        <dbReference type="SAM" id="MobiDB-lite"/>
    </source>
</evidence>
<sequence length="618" mass="66687">MSEHGNWIHLPLVFLAAAVIVVPLARWLKLGTILGYLVAGVVVGPSVLGVIDDPGTILEVAEFGVVLMMFLVGLELEPKRLWAMRRPIFGWGSVQLLGSAALLMGLAVMLGWSWQVSLVASLGLAMSSTAVGMAVLAERNLGRTTAGQSVLSVALLQDIAAIPVLALVPIVAATGVATAQGGGGNGWLEALKAIGMVAVIVLGGRLALRPAFRWIARSGTPEIFTAAALLLVLGAASLMHVVGLSMAMGAFLAGVLLAESEYRRELETDLEPFKGLLLGLFFMAVGMGLDLAVIWHHPLMVLSILVALLLLKSIVLATMSRFMGMPVLERPVFVILLAQGGEFGFVVFQLAQAAGLIDAGQNSALVAAVALSLACTPALLQGADRLLVKRLSRKHVPQGAEMDGEQDAPVIIAGFGRYGQIVGRLLFANGLEATVLDHDAEAVESLRQFDWRVFFGDATRLDLLRTAGAAKAKVLVIAVDDIEQSIEIATLAKEHFPQLTIVARARNVRHHYQLRELGVTLIERETLDSALMSARSVLELLGWEPHAARKLAWRFRQHNVEQLEVMLPLYKDRAATLAAAKEGRQQFEQLIAQERQQTRSRRPQRHSWDSEEEEQPAD</sequence>
<feature type="domain" description="RCK N-terminal" evidence="13">
    <location>
        <begin position="407"/>
        <end position="526"/>
    </location>
</feature>
<dbReference type="NCBIfam" id="NF002924">
    <property type="entry name" value="PRK03562.1"/>
    <property type="match status" value="1"/>
</dbReference>
<keyword evidence="9" id="KW-0406">Ion transport</keyword>
<evidence type="ECO:0000256" key="10">
    <source>
        <dbReference type="ARBA" id="ARBA00023136"/>
    </source>
</evidence>
<evidence type="ECO:0000256" key="3">
    <source>
        <dbReference type="ARBA" id="ARBA00022448"/>
    </source>
</evidence>
<feature type="transmembrane region" description="Helical" evidence="12">
    <location>
        <begin position="301"/>
        <end position="320"/>
    </location>
</feature>
<feature type="transmembrane region" description="Helical" evidence="12">
    <location>
        <begin position="118"/>
        <end position="137"/>
    </location>
</feature>
<dbReference type="Gene3D" id="3.40.50.720">
    <property type="entry name" value="NAD(P)-binding Rossmann-like Domain"/>
    <property type="match status" value="1"/>
</dbReference>
<dbReference type="PANTHER" id="PTHR46157">
    <property type="entry name" value="K(+) EFFLUX ANTIPORTER 3, CHLOROPLASTIC"/>
    <property type="match status" value="1"/>
</dbReference>
<evidence type="ECO:0000256" key="2">
    <source>
        <dbReference type="ARBA" id="ARBA00005551"/>
    </source>
</evidence>
<dbReference type="SUPFAM" id="SSF51735">
    <property type="entry name" value="NAD(P)-binding Rossmann-fold domains"/>
    <property type="match status" value="1"/>
</dbReference>
<proteinExistence type="inferred from homology"/>
<dbReference type="Pfam" id="PF00999">
    <property type="entry name" value="Na_H_Exchanger"/>
    <property type="match status" value="1"/>
</dbReference>
<keyword evidence="4" id="KW-0050">Antiport</keyword>
<comment type="similarity">
    <text evidence="2">Belongs to the monovalent cation:proton antiporter 2 (CPA2) transporter (TC 2.A.37) family.</text>
</comment>
<dbReference type="InterPro" id="IPR038770">
    <property type="entry name" value="Na+/solute_symporter_sf"/>
</dbReference>
<dbReference type="PANTHER" id="PTHR46157:SF4">
    <property type="entry name" value="K(+) EFFLUX ANTIPORTER 3, CHLOROPLASTIC"/>
    <property type="match status" value="1"/>
</dbReference>
<feature type="transmembrane region" description="Helical" evidence="12">
    <location>
        <begin position="32"/>
        <end position="51"/>
    </location>
</feature>
<feature type="transmembrane region" description="Helical" evidence="12">
    <location>
        <begin position="6"/>
        <end position="25"/>
    </location>
</feature>
<dbReference type="InterPro" id="IPR003148">
    <property type="entry name" value="RCK_N"/>
</dbReference>
<keyword evidence="15" id="KW-1185">Reference proteome</keyword>
<name>A0ABU5DQD5_9BURK</name>
<protein>
    <submittedName>
        <fullName evidence="14">Glutathione-regulated potassium-efflux system protein KefC</fullName>
    </submittedName>
</protein>
<evidence type="ECO:0000256" key="8">
    <source>
        <dbReference type="ARBA" id="ARBA00022989"/>
    </source>
</evidence>
<feature type="region of interest" description="Disordered" evidence="11">
    <location>
        <begin position="588"/>
        <end position="618"/>
    </location>
</feature>
<dbReference type="NCBIfam" id="TIGR00932">
    <property type="entry name" value="2a37"/>
    <property type="match status" value="1"/>
</dbReference>
<keyword evidence="7" id="KW-0630">Potassium</keyword>
<dbReference type="PROSITE" id="PS51201">
    <property type="entry name" value="RCK_N"/>
    <property type="match status" value="1"/>
</dbReference>
<keyword evidence="10 12" id="KW-0472">Membrane</keyword>
<feature type="transmembrane region" description="Helical" evidence="12">
    <location>
        <begin position="190"/>
        <end position="208"/>
    </location>
</feature>
<organism evidence="14 15">
    <name type="scientific">Roseateles agri</name>
    <dbReference type="NCBI Taxonomy" id="3098619"/>
    <lineage>
        <taxon>Bacteria</taxon>
        <taxon>Pseudomonadati</taxon>
        <taxon>Pseudomonadota</taxon>
        <taxon>Betaproteobacteria</taxon>
        <taxon>Burkholderiales</taxon>
        <taxon>Sphaerotilaceae</taxon>
        <taxon>Roseateles</taxon>
    </lineage>
</organism>
<accession>A0ABU5DQD5</accession>
<keyword evidence="3" id="KW-0813">Transport</keyword>
<evidence type="ECO:0000256" key="7">
    <source>
        <dbReference type="ARBA" id="ARBA00022958"/>
    </source>
</evidence>
<feature type="transmembrane region" description="Helical" evidence="12">
    <location>
        <begin position="275"/>
        <end position="295"/>
    </location>
</feature>
<comment type="subcellular location">
    <subcellularLocation>
        <location evidence="1">Membrane</location>
        <topology evidence="1">Multi-pass membrane protein</topology>
    </subcellularLocation>
</comment>
<evidence type="ECO:0000313" key="15">
    <source>
        <dbReference type="Proteomes" id="UP001285263"/>
    </source>
</evidence>
<evidence type="ECO:0000256" key="9">
    <source>
        <dbReference type="ARBA" id="ARBA00023065"/>
    </source>
</evidence>
<dbReference type="Gene3D" id="1.20.1530.20">
    <property type="match status" value="1"/>
</dbReference>
<keyword evidence="6 12" id="KW-0812">Transmembrane</keyword>
<evidence type="ECO:0000256" key="4">
    <source>
        <dbReference type="ARBA" id="ARBA00022449"/>
    </source>
</evidence>
<dbReference type="RefSeq" id="WP_320426301.1">
    <property type="nucleotide sequence ID" value="NZ_JAXCLA010000010.1"/>
</dbReference>
<dbReference type="InterPro" id="IPR036291">
    <property type="entry name" value="NAD(P)-bd_dom_sf"/>
</dbReference>
<feature type="transmembrane region" description="Helical" evidence="12">
    <location>
        <begin position="57"/>
        <end position="76"/>
    </location>
</feature>
<evidence type="ECO:0000259" key="13">
    <source>
        <dbReference type="PROSITE" id="PS51201"/>
    </source>
</evidence>
<evidence type="ECO:0000256" key="12">
    <source>
        <dbReference type="SAM" id="Phobius"/>
    </source>
</evidence>
<feature type="transmembrane region" description="Helical" evidence="12">
    <location>
        <begin position="88"/>
        <end position="112"/>
    </location>
</feature>
<evidence type="ECO:0000256" key="1">
    <source>
        <dbReference type="ARBA" id="ARBA00004141"/>
    </source>
</evidence>
<gene>
    <name evidence="14" type="primary">kefC</name>
    <name evidence="14" type="ORF">SNE35_27775</name>
</gene>
<evidence type="ECO:0000313" key="14">
    <source>
        <dbReference type="EMBL" id="MDY0748329.1"/>
    </source>
</evidence>
<evidence type="ECO:0000256" key="6">
    <source>
        <dbReference type="ARBA" id="ARBA00022692"/>
    </source>
</evidence>
<comment type="caution">
    <text evidence="14">The sequence shown here is derived from an EMBL/GenBank/DDBJ whole genome shotgun (WGS) entry which is preliminary data.</text>
</comment>
<reference evidence="14 15" key="1">
    <citation type="submission" date="2023-11" db="EMBL/GenBank/DDBJ databases">
        <title>Paucibacter sp. nov., isolated from fresh soil in Korea.</title>
        <authorList>
            <person name="Le N.T.T."/>
        </authorList>
    </citation>
    <scope>NUCLEOTIDE SEQUENCE [LARGE SCALE GENOMIC DNA]</scope>
    <source>
        <strain evidence="14 15">R3-3</strain>
    </source>
</reference>
<evidence type="ECO:0000256" key="5">
    <source>
        <dbReference type="ARBA" id="ARBA00022538"/>
    </source>
</evidence>
<keyword evidence="5" id="KW-0633">Potassium transport</keyword>
<dbReference type="InterPro" id="IPR006153">
    <property type="entry name" value="Cation/H_exchanger_TM"/>
</dbReference>
<dbReference type="Pfam" id="PF02254">
    <property type="entry name" value="TrkA_N"/>
    <property type="match status" value="1"/>
</dbReference>